<feature type="region of interest" description="Disordered" evidence="1">
    <location>
        <begin position="204"/>
        <end position="237"/>
    </location>
</feature>
<feature type="compositionally biased region" description="Basic and acidic residues" evidence="1">
    <location>
        <begin position="124"/>
        <end position="133"/>
    </location>
</feature>
<reference evidence="2 3" key="1">
    <citation type="journal article" date="2018" name="Sci. Rep.">
        <title>Comparative analysis of the Pocillopora damicornis genome highlights role of immune system in coral evolution.</title>
        <authorList>
            <person name="Cunning R."/>
            <person name="Bay R.A."/>
            <person name="Gillette P."/>
            <person name="Baker A.C."/>
            <person name="Traylor-Knowles N."/>
        </authorList>
    </citation>
    <scope>NUCLEOTIDE SEQUENCE [LARGE SCALE GENOMIC DNA]</scope>
    <source>
        <strain evidence="2">RSMAS</strain>
        <tissue evidence="2">Whole animal</tissue>
    </source>
</reference>
<comment type="caution">
    <text evidence="2">The sequence shown here is derived from an EMBL/GenBank/DDBJ whole genome shotgun (WGS) entry which is preliminary data.</text>
</comment>
<sequence>MAEILEEFDQPSPLPVVFCQKIPLEEYDQHSAKTTRAALQELMNHLDSNPDEYYKIVRRKKADNLKLLQFMKVKVMNKLQDGYLEKYFPPEQCQEDLENLKHEMASAYDYAQDGKKTGVRFSRRLAEKRKLKDPLASSTPRRPAPSAPPPPPPPPPPPIINMSTTSQEFISPVTLNIPVRVKQSDFPETPSGTFSHERRLLQAIRNVSPRRKLRDKASEQTKPASSELKENNVNNNASIQSMKTSVIEQKDIAAARDSLKATRSSSDDSPYQLSRARRRESNSAQEENYSLFNMELIKKFHNARSPSSSPSGNITVADSGFESP</sequence>
<feature type="compositionally biased region" description="Polar residues" evidence="1">
    <location>
        <begin position="304"/>
        <end position="316"/>
    </location>
</feature>
<protein>
    <submittedName>
        <fullName evidence="2">Uncharacterized protein</fullName>
    </submittedName>
</protein>
<feature type="region of interest" description="Disordered" evidence="1">
    <location>
        <begin position="257"/>
        <end position="287"/>
    </location>
</feature>
<dbReference type="PANTHER" id="PTHR36867:SF1">
    <property type="entry name" value="RIKEN CDNA 2610318N02 GENE"/>
    <property type="match status" value="1"/>
</dbReference>
<evidence type="ECO:0000256" key="1">
    <source>
        <dbReference type="SAM" id="MobiDB-lite"/>
    </source>
</evidence>
<gene>
    <name evidence="2" type="ORF">pdam_00009598</name>
</gene>
<feature type="region of interest" description="Disordered" evidence="1">
    <location>
        <begin position="301"/>
        <end position="324"/>
    </location>
</feature>
<dbReference type="OrthoDB" id="9836384at2759"/>
<dbReference type="PANTHER" id="PTHR36867">
    <property type="entry name" value="MCG131172, ISOFORM CRA_A"/>
    <property type="match status" value="1"/>
</dbReference>
<keyword evidence="3" id="KW-1185">Reference proteome</keyword>
<dbReference type="Proteomes" id="UP000275408">
    <property type="component" value="Unassembled WGS sequence"/>
</dbReference>
<proteinExistence type="predicted"/>
<feature type="compositionally biased region" description="Pro residues" evidence="1">
    <location>
        <begin position="142"/>
        <end position="159"/>
    </location>
</feature>
<feature type="compositionally biased region" description="Polar residues" evidence="1">
    <location>
        <begin position="261"/>
        <end position="272"/>
    </location>
</feature>
<dbReference type="STRING" id="46731.A0A3M6U076"/>
<dbReference type="OMA" id="EMCNNEL"/>
<accession>A0A3M6U076</accession>
<dbReference type="EMBL" id="RCHS01002511">
    <property type="protein sequence ID" value="RMX47042.1"/>
    <property type="molecule type" value="Genomic_DNA"/>
</dbReference>
<evidence type="ECO:0000313" key="3">
    <source>
        <dbReference type="Proteomes" id="UP000275408"/>
    </source>
</evidence>
<feature type="region of interest" description="Disordered" evidence="1">
    <location>
        <begin position="123"/>
        <end position="163"/>
    </location>
</feature>
<organism evidence="2 3">
    <name type="scientific">Pocillopora damicornis</name>
    <name type="common">Cauliflower coral</name>
    <name type="synonym">Millepora damicornis</name>
    <dbReference type="NCBI Taxonomy" id="46731"/>
    <lineage>
        <taxon>Eukaryota</taxon>
        <taxon>Metazoa</taxon>
        <taxon>Cnidaria</taxon>
        <taxon>Anthozoa</taxon>
        <taxon>Hexacorallia</taxon>
        <taxon>Scleractinia</taxon>
        <taxon>Astrocoeniina</taxon>
        <taxon>Pocilloporidae</taxon>
        <taxon>Pocillopora</taxon>
    </lineage>
</organism>
<name>A0A3M6U076_POCDA</name>
<dbReference type="AlphaFoldDB" id="A0A3M6U076"/>
<dbReference type="SUPFAM" id="SSF101447">
    <property type="entry name" value="Formin homology 2 domain (FH2 domain)"/>
    <property type="match status" value="1"/>
</dbReference>
<evidence type="ECO:0000313" key="2">
    <source>
        <dbReference type="EMBL" id="RMX47042.1"/>
    </source>
</evidence>